<keyword evidence="2" id="KW-1185">Reference proteome</keyword>
<gene>
    <name evidence="1" type="ORF">GRF59_15055</name>
</gene>
<dbReference type="Proteomes" id="UP000460318">
    <property type="component" value="Unassembled WGS sequence"/>
</dbReference>
<organism evidence="1 2">
    <name type="scientific">Paenibacillus dendrobii</name>
    <dbReference type="NCBI Taxonomy" id="2691084"/>
    <lineage>
        <taxon>Bacteria</taxon>
        <taxon>Bacillati</taxon>
        <taxon>Bacillota</taxon>
        <taxon>Bacilli</taxon>
        <taxon>Bacillales</taxon>
        <taxon>Paenibacillaceae</taxon>
        <taxon>Paenibacillus</taxon>
    </lineage>
</organism>
<protein>
    <submittedName>
        <fullName evidence="1">Uncharacterized protein</fullName>
    </submittedName>
</protein>
<evidence type="ECO:0000313" key="2">
    <source>
        <dbReference type="Proteomes" id="UP000460318"/>
    </source>
</evidence>
<proteinExistence type="predicted"/>
<sequence length="79" mass="9091">MSEITEEYINEFNQTLKNMGSIIKLRRNGFKVDIGITDNAFVSSFVLNPSNEFYSKLEAFLKTKGIHQVTYNNTGSCFW</sequence>
<dbReference type="EMBL" id="WUBI01000002">
    <property type="protein sequence ID" value="MWV44939.1"/>
    <property type="molecule type" value="Genomic_DNA"/>
</dbReference>
<dbReference type="AlphaFoldDB" id="A0A7X3IJ52"/>
<reference evidence="1 2" key="1">
    <citation type="submission" date="2019-12" db="EMBL/GenBank/DDBJ databases">
        <title>Paenibacillus sp. nov., an endophytic bacterium isolated from the stem of Dendrobium.</title>
        <authorList>
            <person name="Zhao R."/>
        </authorList>
    </citation>
    <scope>NUCLEOTIDE SEQUENCE [LARGE SCALE GENOMIC DNA]</scope>
    <source>
        <strain evidence="1 2">HJL G12</strain>
    </source>
</reference>
<comment type="caution">
    <text evidence="1">The sequence shown here is derived from an EMBL/GenBank/DDBJ whole genome shotgun (WGS) entry which is preliminary data.</text>
</comment>
<accession>A0A7X3IJ52</accession>
<evidence type="ECO:0000313" key="1">
    <source>
        <dbReference type="EMBL" id="MWV44939.1"/>
    </source>
</evidence>
<name>A0A7X3IJ52_9BACL</name>
<dbReference type="RefSeq" id="WP_160498545.1">
    <property type="nucleotide sequence ID" value="NZ_WUBI01000002.1"/>
</dbReference>